<evidence type="ECO:0000313" key="2">
    <source>
        <dbReference type="EMBL" id="EJK74767.1"/>
    </source>
</evidence>
<feature type="compositionally biased region" description="Basic and acidic residues" evidence="1">
    <location>
        <begin position="230"/>
        <end position="251"/>
    </location>
</feature>
<feature type="compositionally biased region" description="Basic residues" evidence="1">
    <location>
        <begin position="217"/>
        <end position="229"/>
    </location>
</feature>
<dbReference type="Proteomes" id="UP000266841">
    <property type="component" value="Unassembled WGS sequence"/>
</dbReference>
<accession>K0TPR7</accession>
<sequence length="290" mass="32355">MFSWQRRKTLAVDGRSFTKCKLRALFQTSNLLRSLTSAACSCPKCMEEANRDGDDQSVKSGRSLRSTSRKMEQPQTSSSTGGKSKKKWNLFKGSTGDQPQVDDDDDRSVKSNKSTRSNKSSRSTSKRGQAASSSRYGSMPFDGDGYCVHHPSIQLAKKKKLGGFKIVHDVCPSCMSEAGGKYSRSSSRGSRRSRSRSRPRKKISDDEKSERSSRSRGSTKRKKRIRVKNLKTDDGNGKEGRYSGYVNDEHQPNGQGTIKYKDGSEWEGVWESGFQVHGKLKGATQEHENQ</sequence>
<dbReference type="EMBL" id="AGNL01003388">
    <property type="protein sequence ID" value="EJK74767.1"/>
    <property type="molecule type" value="Genomic_DNA"/>
</dbReference>
<feature type="compositionally biased region" description="Low complexity" evidence="1">
    <location>
        <begin position="111"/>
        <end position="127"/>
    </location>
</feature>
<organism evidence="2 3">
    <name type="scientific">Thalassiosira oceanica</name>
    <name type="common">Marine diatom</name>
    <dbReference type="NCBI Taxonomy" id="159749"/>
    <lineage>
        <taxon>Eukaryota</taxon>
        <taxon>Sar</taxon>
        <taxon>Stramenopiles</taxon>
        <taxon>Ochrophyta</taxon>
        <taxon>Bacillariophyta</taxon>
        <taxon>Coscinodiscophyceae</taxon>
        <taxon>Thalassiosirophycidae</taxon>
        <taxon>Thalassiosirales</taxon>
        <taxon>Thalassiosiraceae</taxon>
        <taxon>Thalassiosira</taxon>
    </lineage>
</organism>
<protein>
    <submittedName>
        <fullName evidence="2">Uncharacterized protein</fullName>
    </submittedName>
</protein>
<name>K0TPR7_THAOC</name>
<reference evidence="2 3" key="1">
    <citation type="journal article" date="2012" name="Genome Biol.">
        <title>Genome and low-iron response of an oceanic diatom adapted to chronic iron limitation.</title>
        <authorList>
            <person name="Lommer M."/>
            <person name="Specht M."/>
            <person name="Roy A.S."/>
            <person name="Kraemer L."/>
            <person name="Andreson R."/>
            <person name="Gutowska M.A."/>
            <person name="Wolf J."/>
            <person name="Bergner S.V."/>
            <person name="Schilhabel M.B."/>
            <person name="Klostermeier U.C."/>
            <person name="Beiko R.G."/>
            <person name="Rosenstiel P."/>
            <person name="Hippler M."/>
            <person name="Laroche J."/>
        </authorList>
    </citation>
    <scope>NUCLEOTIDE SEQUENCE [LARGE SCALE GENOMIC DNA]</scope>
    <source>
        <strain evidence="2 3">CCMP1005</strain>
    </source>
</reference>
<feature type="compositionally biased region" description="Basic and acidic residues" evidence="1">
    <location>
        <begin position="48"/>
        <end position="57"/>
    </location>
</feature>
<feature type="region of interest" description="Disordered" evidence="1">
    <location>
        <begin position="48"/>
        <end position="138"/>
    </location>
</feature>
<feature type="region of interest" description="Disordered" evidence="1">
    <location>
        <begin position="175"/>
        <end position="261"/>
    </location>
</feature>
<feature type="compositionally biased region" description="Basic and acidic residues" evidence="1">
    <location>
        <begin position="202"/>
        <end position="213"/>
    </location>
</feature>
<dbReference type="AlphaFoldDB" id="K0TPR7"/>
<comment type="caution">
    <text evidence="2">The sequence shown here is derived from an EMBL/GenBank/DDBJ whole genome shotgun (WGS) entry which is preliminary data.</text>
</comment>
<keyword evidence="3" id="KW-1185">Reference proteome</keyword>
<gene>
    <name evidence="2" type="ORF">THAOC_03536</name>
</gene>
<evidence type="ECO:0000256" key="1">
    <source>
        <dbReference type="SAM" id="MobiDB-lite"/>
    </source>
</evidence>
<evidence type="ECO:0000313" key="3">
    <source>
        <dbReference type="Proteomes" id="UP000266841"/>
    </source>
</evidence>
<proteinExistence type="predicted"/>
<feature type="compositionally biased region" description="Basic residues" evidence="1">
    <location>
        <begin position="189"/>
        <end position="201"/>
    </location>
</feature>